<dbReference type="FunFam" id="3.10.350.10:FF:000001">
    <property type="entry name" value="Peptidoglycan-binding protein LysM"/>
    <property type="match status" value="1"/>
</dbReference>
<dbReference type="Pfam" id="PF01476">
    <property type="entry name" value="LysM"/>
    <property type="match status" value="1"/>
</dbReference>
<proteinExistence type="predicted"/>
<evidence type="ECO:0000259" key="5">
    <source>
        <dbReference type="PROSITE" id="PS51782"/>
    </source>
</evidence>
<evidence type="ECO:0000313" key="6">
    <source>
        <dbReference type="EMBL" id="MBD2700618.1"/>
    </source>
</evidence>
<reference evidence="6" key="1">
    <citation type="submission" date="2020-09" db="EMBL/GenBank/DDBJ databases">
        <authorList>
            <person name="Kim M.K."/>
        </authorList>
    </citation>
    <scope>NUCLEOTIDE SEQUENCE</scope>
    <source>
        <strain evidence="6">BT702</strain>
    </source>
</reference>
<dbReference type="Gene3D" id="3.30.1340.30">
    <property type="match status" value="1"/>
</dbReference>
<dbReference type="Gene3D" id="3.10.350.10">
    <property type="entry name" value="LysM domain"/>
    <property type="match status" value="1"/>
</dbReference>
<dbReference type="Pfam" id="PF04972">
    <property type="entry name" value="BON"/>
    <property type="match status" value="1"/>
</dbReference>
<dbReference type="PANTHER" id="PTHR34700:SF8">
    <property type="entry name" value="POTASSIUM BINDING PROTEIN KBP"/>
    <property type="match status" value="1"/>
</dbReference>
<keyword evidence="7" id="KW-1185">Reference proteome</keyword>
<sequence length="156" mass="16864">MGLLSFFKGVGEKIFNHDTPAAAAPAEAEKVEPVRAQALLDHVKKLALSYNSLTVKTKGDTVTLTGSVKTQEDAEKIALAVGNVEGVSAVDNQLDVDDPQPEGKYYTVKSGDSLSKIAKEVYGDPMKYGIIFEANKPMLSDPDKIYPDQVLRIPQL</sequence>
<dbReference type="PROSITE" id="PS51782">
    <property type="entry name" value="LYSM"/>
    <property type="match status" value="1"/>
</dbReference>
<dbReference type="CDD" id="cd00118">
    <property type="entry name" value="LysM"/>
    <property type="match status" value="1"/>
</dbReference>
<comment type="subcellular location">
    <subcellularLocation>
        <location evidence="1">Cytoplasm</location>
    </subcellularLocation>
</comment>
<dbReference type="InterPro" id="IPR018392">
    <property type="entry name" value="LysM"/>
</dbReference>
<dbReference type="PROSITE" id="PS50914">
    <property type="entry name" value="BON"/>
    <property type="match status" value="1"/>
</dbReference>
<dbReference type="SUPFAM" id="SSF54106">
    <property type="entry name" value="LysM domain"/>
    <property type="match status" value="1"/>
</dbReference>
<dbReference type="RefSeq" id="WP_190886477.1">
    <property type="nucleotide sequence ID" value="NZ_JACWZY010000005.1"/>
</dbReference>
<feature type="domain" description="BON" evidence="4">
    <location>
        <begin position="28"/>
        <end position="98"/>
    </location>
</feature>
<protein>
    <recommendedName>
        <fullName evidence="3">Potassium binding protein Kbp</fullName>
    </recommendedName>
</protein>
<keyword evidence="2" id="KW-0963">Cytoplasm</keyword>
<feature type="domain" description="LysM" evidence="5">
    <location>
        <begin position="104"/>
        <end position="153"/>
    </location>
</feature>
<dbReference type="InterPro" id="IPR007055">
    <property type="entry name" value="BON_dom"/>
</dbReference>
<evidence type="ECO:0000259" key="4">
    <source>
        <dbReference type="PROSITE" id="PS50914"/>
    </source>
</evidence>
<dbReference type="NCBIfam" id="NF008399">
    <property type="entry name" value="PRK11198.1"/>
    <property type="match status" value="1"/>
</dbReference>
<dbReference type="EMBL" id="JACWZY010000005">
    <property type="protein sequence ID" value="MBD2700618.1"/>
    <property type="molecule type" value="Genomic_DNA"/>
</dbReference>
<dbReference type="PANTHER" id="PTHR34700">
    <property type="entry name" value="POTASSIUM BINDING PROTEIN KBP"/>
    <property type="match status" value="1"/>
</dbReference>
<evidence type="ECO:0000313" key="7">
    <source>
        <dbReference type="Proteomes" id="UP000598820"/>
    </source>
</evidence>
<dbReference type="AlphaFoldDB" id="A0A927AQJ1"/>
<evidence type="ECO:0000256" key="3">
    <source>
        <dbReference type="ARBA" id="ARBA00072219"/>
    </source>
</evidence>
<evidence type="ECO:0000256" key="1">
    <source>
        <dbReference type="ARBA" id="ARBA00004496"/>
    </source>
</evidence>
<accession>A0A927AQJ1</accession>
<dbReference type="InterPro" id="IPR036779">
    <property type="entry name" value="LysM_dom_sf"/>
</dbReference>
<dbReference type="SMART" id="SM00257">
    <property type="entry name" value="LysM"/>
    <property type="match status" value="1"/>
</dbReference>
<organism evidence="6 7">
    <name type="scientific">Spirosoma profusum</name>
    <dbReference type="NCBI Taxonomy" id="2771354"/>
    <lineage>
        <taxon>Bacteria</taxon>
        <taxon>Pseudomonadati</taxon>
        <taxon>Bacteroidota</taxon>
        <taxon>Cytophagia</taxon>
        <taxon>Cytophagales</taxon>
        <taxon>Cytophagaceae</taxon>
        <taxon>Spirosoma</taxon>
    </lineage>
</organism>
<gene>
    <name evidence="6" type="primary">lysM</name>
    <name evidence="6" type="ORF">IC229_08225</name>
</gene>
<dbReference type="InterPro" id="IPR052196">
    <property type="entry name" value="Bact_Kbp"/>
</dbReference>
<evidence type="ECO:0000256" key="2">
    <source>
        <dbReference type="ARBA" id="ARBA00022490"/>
    </source>
</evidence>
<dbReference type="GO" id="GO:0005737">
    <property type="term" value="C:cytoplasm"/>
    <property type="evidence" value="ECO:0007669"/>
    <property type="project" value="UniProtKB-SubCell"/>
</dbReference>
<dbReference type="Proteomes" id="UP000598820">
    <property type="component" value="Unassembled WGS sequence"/>
</dbReference>
<comment type="caution">
    <text evidence="6">The sequence shown here is derived from an EMBL/GenBank/DDBJ whole genome shotgun (WGS) entry which is preliminary data.</text>
</comment>
<name>A0A927AQJ1_9BACT</name>